<evidence type="ECO:0000256" key="11">
    <source>
        <dbReference type="SAM" id="MobiDB-lite"/>
    </source>
</evidence>
<evidence type="ECO:0000259" key="12">
    <source>
        <dbReference type="PROSITE" id="PS50016"/>
    </source>
</evidence>
<dbReference type="CDD" id="cd15505">
    <property type="entry name" value="PHD_ING"/>
    <property type="match status" value="1"/>
</dbReference>
<dbReference type="InterPro" id="IPR028651">
    <property type="entry name" value="ING_fam"/>
</dbReference>
<dbReference type="Proteomes" id="UP000244722">
    <property type="component" value="Unassembled WGS sequence"/>
</dbReference>
<dbReference type="AlphaFoldDB" id="A0A2T6ZEY4"/>
<feature type="compositionally biased region" description="Basic and acidic residues" evidence="11">
    <location>
        <begin position="397"/>
        <end position="430"/>
    </location>
</feature>
<keyword evidence="14" id="KW-1185">Reference proteome</keyword>
<feature type="compositionally biased region" description="Pro residues" evidence="11">
    <location>
        <begin position="545"/>
        <end position="555"/>
    </location>
</feature>
<evidence type="ECO:0000256" key="10">
    <source>
        <dbReference type="SAM" id="Coils"/>
    </source>
</evidence>
<dbReference type="Pfam" id="PF00628">
    <property type="entry name" value="PHD"/>
    <property type="match status" value="1"/>
</dbReference>
<evidence type="ECO:0000256" key="7">
    <source>
        <dbReference type="PIRSR" id="PIRSR628651-50"/>
    </source>
</evidence>
<evidence type="ECO:0000256" key="5">
    <source>
        <dbReference type="ARBA" id="ARBA00022833"/>
    </source>
</evidence>
<feature type="compositionally biased region" description="Low complexity" evidence="11">
    <location>
        <begin position="487"/>
        <end position="505"/>
    </location>
</feature>
<dbReference type="STRING" id="42251.A0A2T6ZEY4"/>
<dbReference type="SMART" id="SM00249">
    <property type="entry name" value="PHD"/>
    <property type="match status" value="1"/>
</dbReference>
<feature type="compositionally biased region" description="Basic and acidic residues" evidence="11">
    <location>
        <begin position="148"/>
        <end position="162"/>
    </location>
</feature>
<dbReference type="InterPro" id="IPR011011">
    <property type="entry name" value="Znf_FYVE_PHD"/>
</dbReference>
<evidence type="ECO:0000256" key="4">
    <source>
        <dbReference type="ARBA" id="ARBA00022771"/>
    </source>
</evidence>
<dbReference type="GO" id="GO:0008270">
    <property type="term" value="F:zinc ion binding"/>
    <property type="evidence" value="ECO:0007669"/>
    <property type="project" value="UniProtKB-KW"/>
</dbReference>
<feature type="binding site" evidence="8">
    <location>
        <position position="679"/>
    </location>
    <ligand>
        <name>Zn(2+)</name>
        <dbReference type="ChEBI" id="CHEBI:29105"/>
        <label>2</label>
    </ligand>
</feature>
<feature type="compositionally biased region" description="Polar residues" evidence="11">
    <location>
        <begin position="233"/>
        <end position="246"/>
    </location>
</feature>
<feature type="compositionally biased region" description="Basic and acidic residues" evidence="11">
    <location>
        <begin position="339"/>
        <end position="356"/>
    </location>
</feature>
<evidence type="ECO:0000256" key="9">
    <source>
        <dbReference type="PROSITE-ProRule" id="PRU00146"/>
    </source>
</evidence>
<evidence type="ECO:0000256" key="6">
    <source>
        <dbReference type="ARBA" id="ARBA00023242"/>
    </source>
</evidence>
<feature type="compositionally biased region" description="Basic and acidic residues" evidence="11">
    <location>
        <begin position="367"/>
        <end position="382"/>
    </location>
</feature>
<feature type="binding site" evidence="8">
    <location>
        <position position="705"/>
    </location>
    <ligand>
        <name>Zn(2+)</name>
        <dbReference type="ChEBI" id="CHEBI:29105"/>
        <label>2</label>
    </ligand>
</feature>
<feature type="binding site" evidence="8">
    <location>
        <position position="708"/>
    </location>
    <ligand>
        <name>Zn(2+)</name>
        <dbReference type="ChEBI" id="CHEBI:29105"/>
        <label>2</label>
    </ligand>
</feature>
<comment type="subcellular location">
    <subcellularLocation>
        <location evidence="1">Nucleus</location>
    </subcellularLocation>
</comment>
<dbReference type="Gene3D" id="3.30.40.10">
    <property type="entry name" value="Zinc/RING finger domain, C3HC4 (zinc finger)"/>
    <property type="match status" value="1"/>
</dbReference>
<dbReference type="InterPro" id="IPR001965">
    <property type="entry name" value="Znf_PHD"/>
</dbReference>
<feature type="binding site" evidence="8">
    <location>
        <position position="661"/>
    </location>
    <ligand>
        <name>Zn(2+)</name>
        <dbReference type="ChEBI" id="CHEBI:29105"/>
        <label>1</label>
    </ligand>
</feature>
<dbReference type="SUPFAM" id="SSF57903">
    <property type="entry name" value="FYVE/PHD zinc finger"/>
    <property type="match status" value="1"/>
</dbReference>
<feature type="compositionally biased region" description="Pro residues" evidence="11">
    <location>
        <begin position="523"/>
        <end position="537"/>
    </location>
</feature>
<dbReference type="GO" id="GO:0004402">
    <property type="term" value="F:histone acetyltransferase activity"/>
    <property type="evidence" value="ECO:0007669"/>
    <property type="project" value="TreeGrafter"/>
</dbReference>
<dbReference type="PROSITE" id="PS50016">
    <property type="entry name" value="ZF_PHD_2"/>
    <property type="match status" value="1"/>
</dbReference>
<protein>
    <recommendedName>
        <fullName evidence="12">PHD-type domain-containing protein</fullName>
    </recommendedName>
</protein>
<feature type="site" description="Histone H3K4me3 binding" evidence="7">
    <location>
        <position position="683"/>
    </location>
</feature>
<sequence>MEEAVASPESLVDPDAVNITREFIDFTEFLPADMYRSLQLVRQLKKKAADHSRNVDLLCKEFAGLPEQSRVLPPSLDVPLTDYVCLPMSEREAELRFKISNAIKNAQFAHQEAKAEAERASQNINRHHARIVAIYGGLCKVTIPPDEPEQKPAERQQTDVRKIKIRISSQKATPAGRHPRLRGSTSIAQTSRSRQKQRERNNRDDDGDDNEWEDIPSTPYSYEKIKKKKKLLSGTSRRGQKNNSESPFVGGAKARNEDGSLIPNSLLPWNRLTNEELAKLRKRMKKNSGWTPSVTMIIRELETLGRGPKHKERYEDQWGGRRGDEFLKIYGPEDGGIGDPEKIAPDDGAGVRENKGMKLNRAKKRKREEERKEKEKELEREKLEAKIEEEEKLRLKLEDEAKVKREAQAQEEKERAELAKREREKAKAEEEAAIAAAVASEKEKREKENAAIEEKARVSAALKEQEKAAAAVAAASEARVPQPITRSSSISSAASSSTSSESSSSAEDEDSEMPDAVPEERIPSPPIPAPPPPPPKPRLGRPPKNSKPPKPPSSDSPPSSGEKRKRALSTATTILPTPSLAESRAKRGTSVAAPPTGTVSLAVGRKRSNVTGPKPTKPTKPGIGRKKGLVAGDSRRRVDAQDADGAGEWVDEEDEDLKTYCLCDEVSHGTMVQCDNEQCSKKWFHIECVGLTEQVAGDSSLQWFCPDCDSGGGRGKRRKKT</sequence>
<dbReference type="OrthoDB" id="5411773at2759"/>
<feature type="region of interest" description="Disordered" evidence="11">
    <location>
        <begin position="397"/>
        <end position="650"/>
    </location>
</feature>
<comment type="caution">
    <text evidence="13">The sequence shown here is derived from an EMBL/GenBank/DDBJ whole genome shotgun (WGS) entry which is preliminary data.</text>
</comment>
<dbReference type="GO" id="GO:0006355">
    <property type="term" value="P:regulation of DNA-templated transcription"/>
    <property type="evidence" value="ECO:0007669"/>
    <property type="project" value="TreeGrafter"/>
</dbReference>
<feature type="coiled-coil region" evidence="10">
    <location>
        <begin position="103"/>
        <end position="130"/>
    </location>
</feature>
<feature type="region of interest" description="Disordered" evidence="11">
    <location>
        <begin position="144"/>
        <end position="256"/>
    </location>
</feature>
<dbReference type="InterPro" id="IPR019786">
    <property type="entry name" value="Zinc_finger_PHD-type_CS"/>
</dbReference>
<dbReference type="PANTHER" id="PTHR10333:SF94">
    <property type="entry name" value="FINGER DOMAIN PROTEIN, PUTATIVE (AFU_ORTHOLOGUE AFUA_3G11940)-RELATED"/>
    <property type="match status" value="1"/>
</dbReference>
<feature type="site" description="Histone H3K4me3 binding" evidence="7">
    <location>
        <position position="675"/>
    </location>
</feature>
<accession>A0A2T6ZEY4</accession>
<comment type="similarity">
    <text evidence="2">Belongs to the ING family.</text>
</comment>
<feature type="binding site" evidence="8">
    <location>
        <position position="663"/>
    </location>
    <ligand>
        <name>Zn(2+)</name>
        <dbReference type="ChEBI" id="CHEBI:29105"/>
        <label>1</label>
    </ligand>
</feature>
<dbReference type="GO" id="GO:0000123">
    <property type="term" value="C:histone acetyltransferase complex"/>
    <property type="evidence" value="ECO:0007669"/>
    <property type="project" value="TreeGrafter"/>
</dbReference>
<evidence type="ECO:0000313" key="14">
    <source>
        <dbReference type="Proteomes" id="UP000244722"/>
    </source>
</evidence>
<keyword evidence="6" id="KW-0539">Nucleus</keyword>
<feature type="region of interest" description="Disordered" evidence="11">
    <location>
        <begin position="325"/>
        <end position="382"/>
    </location>
</feature>
<feature type="domain" description="PHD-type" evidence="12">
    <location>
        <begin position="658"/>
        <end position="711"/>
    </location>
</feature>
<keyword evidence="10" id="KW-0175">Coiled coil</keyword>
<dbReference type="CDD" id="cd17017">
    <property type="entry name" value="ING_Yng1p"/>
    <property type="match status" value="1"/>
</dbReference>
<organism evidence="13 14">
    <name type="scientific">Tuber borchii</name>
    <name type="common">White truffle</name>
    <dbReference type="NCBI Taxonomy" id="42251"/>
    <lineage>
        <taxon>Eukaryota</taxon>
        <taxon>Fungi</taxon>
        <taxon>Dikarya</taxon>
        <taxon>Ascomycota</taxon>
        <taxon>Pezizomycotina</taxon>
        <taxon>Pezizomycetes</taxon>
        <taxon>Pezizales</taxon>
        <taxon>Tuberaceae</taxon>
        <taxon>Tuber</taxon>
    </lineage>
</organism>
<keyword evidence="3 8" id="KW-0479">Metal-binding</keyword>
<dbReference type="EMBL" id="NESQ01000327">
    <property type="protein sequence ID" value="PUU74032.1"/>
    <property type="molecule type" value="Genomic_DNA"/>
</dbReference>
<proteinExistence type="inferred from homology"/>
<feature type="site" description="Histone H3K4me3 binding" evidence="7">
    <location>
        <position position="671"/>
    </location>
</feature>
<evidence type="ECO:0000256" key="8">
    <source>
        <dbReference type="PIRSR" id="PIRSR628651-51"/>
    </source>
</evidence>
<feature type="site" description="Histone H3K4me3 binding" evidence="7">
    <location>
        <position position="660"/>
    </location>
</feature>
<feature type="binding site" evidence="8">
    <location>
        <position position="685"/>
    </location>
    <ligand>
        <name>Zn(2+)</name>
        <dbReference type="ChEBI" id="CHEBI:29105"/>
        <label>1</label>
    </ligand>
</feature>
<feature type="compositionally biased region" description="Basic and acidic residues" evidence="11">
    <location>
        <begin position="440"/>
        <end position="467"/>
    </location>
</feature>
<dbReference type="InterPro" id="IPR019787">
    <property type="entry name" value="Znf_PHD-finger"/>
</dbReference>
<dbReference type="PANTHER" id="PTHR10333">
    <property type="entry name" value="INHIBITOR OF GROWTH PROTEIN"/>
    <property type="match status" value="1"/>
</dbReference>
<name>A0A2T6ZEY4_TUBBO</name>
<evidence type="ECO:0000256" key="3">
    <source>
        <dbReference type="ARBA" id="ARBA00022723"/>
    </source>
</evidence>
<feature type="compositionally biased region" description="Acidic residues" evidence="11">
    <location>
        <begin position="205"/>
        <end position="214"/>
    </location>
</feature>
<feature type="binding site" evidence="8">
    <location>
        <position position="688"/>
    </location>
    <ligand>
        <name>Zn(2+)</name>
        <dbReference type="ChEBI" id="CHEBI:29105"/>
        <label>1</label>
    </ligand>
</feature>
<dbReference type="PROSITE" id="PS01359">
    <property type="entry name" value="ZF_PHD_1"/>
    <property type="match status" value="1"/>
</dbReference>
<feature type="compositionally biased region" description="Low complexity" evidence="11">
    <location>
        <begin position="468"/>
        <end position="478"/>
    </location>
</feature>
<reference evidence="13 14" key="1">
    <citation type="submission" date="2017-04" db="EMBL/GenBank/DDBJ databases">
        <title>Draft genome sequence of Tuber borchii Vittad., a whitish edible truffle.</title>
        <authorList>
            <consortium name="DOE Joint Genome Institute"/>
            <person name="Murat C."/>
            <person name="Kuo A."/>
            <person name="Barry K.W."/>
            <person name="Clum A."/>
            <person name="Dockter R.B."/>
            <person name="Fauchery L."/>
            <person name="Iotti M."/>
            <person name="Kohler A."/>
            <person name="Labutti K."/>
            <person name="Lindquist E.A."/>
            <person name="Lipzen A."/>
            <person name="Ohm R.A."/>
            <person name="Wang M."/>
            <person name="Grigoriev I.V."/>
            <person name="Zambonelli A."/>
            <person name="Martin F.M."/>
        </authorList>
    </citation>
    <scope>NUCLEOTIDE SEQUENCE [LARGE SCALE GENOMIC DNA]</scope>
    <source>
        <strain evidence="13 14">Tbo3840</strain>
    </source>
</reference>
<feature type="compositionally biased region" description="Polar residues" evidence="11">
    <location>
        <begin position="183"/>
        <end position="192"/>
    </location>
</feature>
<gene>
    <name evidence="13" type="ORF">B9Z19DRAFT_1001945</name>
</gene>
<keyword evidence="5 8" id="KW-0862">Zinc</keyword>
<evidence type="ECO:0000256" key="1">
    <source>
        <dbReference type="ARBA" id="ARBA00004123"/>
    </source>
</evidence>
<evidence type="ECO:0000256" key="2">
    <source>
        <dbReference type="ARBA" id="ARBA00010210"/>
    </source>
</evidence>
<evidence type="ECO:0000313" key="13">
    <source>
        <dbReference type="EMBL" id="PUU74032.1"/>
    </source>
</evidence>
<dbReference type="GO" id="GO:0005634">
    <property type="term" value="C:nucleus"/>
    <property type="evidence" value="ECO:0007669"/>
    <property type="project" value="UniProtKB-SubCell"/>
</dbReference>
<dbReference type="Gene3D" id="6.10.140.1740">
    <property type="match status" value="1"/>
</dbReference>
<feature type="compositionally biased region" description="Low complexity" evidence="11">
    <location>
        <begin position="611"/>
        <end position="622"/>
    </location>
</feature>
<keyword evidence="4 9" id="KW-0863">Zinc-finger</keyword>
<feature type="binding site" evidence="8">
    <location>
        <position position="674"/>
    </location>
    <ligand>
        <name>Zn(2+)</name>
        <dbReference type="ChEBI" id="CHEBI:29105"/>
        <label>2</label>
    </ligand>
</feature>
<dbReference type="InterPro" id="IPR013083">
    <property type="entry name" value="Znf_RING/FYVE/PHD"/>
</dbReference>